<accession>A0A3B1IPM4</accession>
<evidence type="ECO:0000313" key="3">
    <source>
        <dbReference type="Proteomes" id="UP000018467"/>
    </source>
</evidence>
<name>A0A3B1IPM4_ASTMX</name>
<reference evidence="2" key="3">
    <citation type="submission" date="2025-08" db="UniProtKB">
        <authorList>
            <consortium name="Ensembl"/>
        </authorList>
    </citation>
    <scope>IDENTIFICATION</scope>
</reference>
<keyword evidence="3" id="KW-1185">Reference proteome</keyword>
<dbReference type="PANTHER" id="PTHR34488:SF1">
    <property type="entry name" value="SI:CH211-245H14.1-RELATED"/>
    <property type="match status" value="1"/>
</dbReference>
<dbReference type="Proteomes" id="UP000018467">
    <property type="component" value="Unassembled WGS sequence"/>
</dbReference>
<dbReference type="GeneTree" id="ENSGT00940000164220"/>
<dbReference type="Ensembl" id="ENSAMXT00000047785.1">
    <property type="protein sequence ID" value="ENSAMXP00000031923.1"/>
    <property type="gene ID" value="ENSAMXG00000035005.1"/>
</dbReference>
<dbReference type="InParanoid" id="A0A3B1IPM4"/>
<evidence type="ECO:0000313" key="2">
    <source>
        <dbReference type="Ensembl" id="ENSAMXP00000031923.1"/>
    </source>
</evidence>
<dbReference type="Bgee" id="ENSAMXG00000035005">
    <property type="expression patterns" value="Expressed in pharyngeal gill and 11 other cell types or tissues"/>
</dbReference>
<feature type="region of interest" description="Disordered" evidence="1">
    <location>
        <begin position="195"/>
        <end position="226"/>
    </location>
</feature>
<reference evidence="3" key="2">
    <citation type="journal article" date="2014" name="Nat. Commun.">
        <title>The cavefish genome reveals candidate genes for eye loss.</title>
        <authorList>
            <person name="McGaugh S.E."/>
            <person name="Gross J.B."/>
            <person name="Aken B."/>
            <person name="Blin M."/>
            <person name="Borowsky R."/>
            <person name="Chalopin D."/>
            <person name="Hinaux H."/>
            <person name="Jeffery W.R."/>
            <person name="Keene A."/>
            <person name="Ma L."/>
            <person name="Minx P."/>
            <person name="Murphy D."/>
            <person name="O'Quin K.E."/>
            <person name="Retaux S."/>
            <person name="Rohner N."/>
            <person name="Searle S.M."/>
            <person name="Stahl B.A."/>
            <person name="Tabin C."/>
            <person name="Volff J.N."/>
            <person name="Yoshizawa M."/>
            <person name="Warren W.C."/>
        </authorList>
    </citation>
    <scope>NUCLEOTIDE SEQUENCE [LARGE SCALE GENOMIC DNA]</scope>
    <source>
        <strain evidence="3">female</strain>
    </source>
</reference>
<proteinExistence type="predicted"/>
<dbReference type="AlphaFoldDB" id="A0A3B1IPM4"/>
<sequence length="240" mass="27325">KLLTSCLELDQPHLKQHEQVQPLLFFKAEAKPQFYILSSCSIWPFHPVPFISSTELIKYFIVLAGNTLNCHEKILECLSEKRNLRKVSNAQDCHVILVFCPIVSRAGTDIESALKKLNEESDTKPAVLMVLHHTFDSDSIVSDSRNAVRRENTDTVDILFHEDRGLLNCSKNDMALRAARKSLTKLRKIATGMDRKTLPNHGKGNAFECDRLREDPDTEDNEESTTKCFCLPKSKKSKRK</sequence>
<organism evidence="2 3">
    <name type="scientific">Astyanax mexicanus</name>
    <name type="common">Blind cave fish</name>
    <name type="synonym">Astyanax fasciatus mexicanus</name>
    <dbReference type="NCBI Taxonomy" id="7994"/>
    <lineage>
        <taxon>Eukaryota</taxon>
        <taxon>Metazoa</taxon>
        <taxon>Chordata</taxon>
        <taxon>Craniata</taxon>
        <taxon>Vertebrata</taxon>
        <taxon>Euteleostomi</taxon>
        <taxon>Actinopterygii</taxon>
        <taxon>Neopterygii</taxon>
        <taxon>Teleostei</taxon>
        <taxon>Ostariophysi</taxon>
        <taxon>Characiformes</taxon>
        <taxon>Characoidei</taxon>
        <taxon>Acestrorhamphidae</taxon>
        <taxon>Acestrorhamphinae</taxon>
        <taxon>Astyanax</taxon>
    </lineage>
</organism>
<reference evidence="2" key="4">
    <citation type="submission" date="2025-09" db="UniProtKB">
        <authorList>
            <consortium name="Ensembl"/>
        </authorList>
    </citation>
    <scope>IDENTIFICATION</scope>
</reference>
<dbReference type="PANTHER" id="PTHR34488">
    <property type="entry name" value="SI:CH211-245H14.1-RELATED"/>
    <property type="match status" value="1"/>
</dbReference>
<reference evidence="3" key="1">
    <citation type="submission" date="2013-03" db="EMBL/GenBank/DDBJ databases">
        <authorList>
            <person name="Jeffery W."/>
            <person name="Warren W."/>
            <person name="Wilson R.K."/>
        </authorList>
    </citation>
    <scope>NUCLEOTIDE SEQUENCE</scope>
    <source>
        <strain evidence="3">female</strain>
    </source>
</reference>
<protein>
    <submittedName>
        <fullName evidence="2">Uncharacterized LOC103035374</fullName>
    </submittedName>
</protein>
<evidence type="ECO:0000256" key="1">
    <source>
        <dbReference type="SAM" id="MobiDB-lite"/>
    </source>
</evidence>